<keyword evidence="1" id="KW-0808">Transferase</keyword>
<reference evidence="1" key="1">
    <citation type="submission" date="2022-10" db="EMBL/GenBank/DDBJ databases">
        <title>Rhodococcus ferula Z13 complete genome.</title>
        <authorList>
            <person name="Long X."/>
            <person name="Zang M."/>
        </authorList>
    </citation>
    <scope>NUCLEOTIDE SEQUENCE</scope>
    <source>
        <strain evidence="1">Z13</strain>
    </source>
</reference>
<proteinExistence type="predicted"/>
<evidence type="ECO:0000313" key="2">
    <source>
        <dbReference type="Proteomes" id="UP001156484"/>
    </source>
</evidence>
<protein>
    <submittedName>
        <fullName evidence="1">DNA phosphorothioation-associated putative methyltransferase</fullName>
    </submittedName>
</protein>
<accession>A0ACD4DJF8</accession>
<sequence length="493" mass="55495">MTTIGPIARHKTAMVRSALSRPMGLALADGLIARGVTVFDYGCGRGGDIRQLEALGFEALGWDPAHRPDAEKIPSNVVNLGYVVNVIEDPVERVHVLESAWDLTRNVLVVSARLTWEARELAGRRVGDGIVTRLGTFQKFYDQLELAGWIESVLGTKPIAAAPGVFYVFRDEAGQQDFLANRVYRYRPRITVDPHEVYEQNREKLAQLFDFLTAHARPPKQGELSAEAEASALDASGTLGRAVNLIYRVTDDSHWEEVRTQRRSELLVYAAMSRFSGKPRFSQLGPTLQRDIKAHFGTYRELTNQGDRLLAAVGNKMMVLMSARSSKIGKQTPSALYVHRSALAELSPIMQVYEGCARVLAGTVERANMIKFSVTEPQISYLTYPGFDRDAHPVLDSAVTVNLRKLTVDWRDYSKSVNPPLLHRKEEFIGREDRRRDLYERLTAAEVRAGLYAHPEQIGSLKGWERTLRECGCRIRGHRLERVHARHVSRPIR</sequence>
<organism evidence="1 2">
    <name type="scientific">Rhodococcus sacchari</name>
    <dbReference type="NCBI Taxonomy" id="2962047"/>
    <lineage>
        <taxon>Bacteria</taxon>
        <taxon>Bacillati</taxon>
        <taxon>Actinomycetota</taxon>
        <taxon>Actinomycetes</taxon>
        <taxon>Mycobacteriales</taxon>
        <taxon>Nocardiaceae</taxon>
        <taxon>Rhodococcus</taxon>
    </lineage>
</organism>
<keyword evidence="2" id="KW-1185">Reference proteome</keyword>
<dbReference type="EMBL" id="CP107551">
    <property type="protein sequence ID" value="UYP20199.1"/>
    <property type="molecule type" value="Genomic_DNA"/>
</dbReference>
<evidence type="ECO:0000313" key="1">
    <source>
        <dbReference type="EMBL" id="UYP20199.1"/>
    </source>
</evidence>
<dbReference type="Proteomes" id="UP001156484">
    <property type="component" value="Chromosome"/>
</dbReference>
<name>A0ACD4DJF8_9NOCA</name>
<gene>
    <name evidence="1" type="ORF">OED52_06570</name>
</gene>
<keyword evidence="1" id="KW-0489">Methyltransferase</keyword>